<dbReference type="STRING" id="1965070.A0A3S3P7Z2"/>
<evidence type="ECO:0000256" key="11">
    <source>
        <dbReference type="SAM" id="Phobius"/>
    </source>
</evidence>
<keyword evidence="6" id="KW-0999">Mitochondrion inner membrane</keyword>
<comment type="caution">
    <text evidence="13">The sequence shown here is derived from an EMBL/GenBank/DDBJ whole genome shotgun (WGS) entry which is preliminary data.</text>
</comment>
<dbReference type="GO" id="GO:0006120">
    <property type="term" value="P:mitochondrial electron transport, NADH to ubiquinone"/>
    <property type="evidence" value="ECO:0007669"/>
    <property type="project" value="InterPro"/>
</dbReference>
<evidence type="ECO:0000256" key="7">
    <source>
        <dbReference type="ARBA" id="ARBA00022982"/>
    </source>
</evidence>
<sequence length="145" mass="16889">MGRFISTPEEDHPTIIYRKPSEDEVYVYDPNWKESHYGMGRLGPAYHPLDPFRKFDNPPSWHIGAILLPFICTSLSFLSVIWSQHMLRRPLFSQIWKHASMSAFGFGLGVFAWKRSRYRAAVRDATLQHYIELHPEDFPIIGIAL</sequence>
<organism evidence="13 14">
    <name type="scientific">Dinothrombium tinctorium</name>
    <dbReference type="NCBI Taxonomy" id="1965070"/>
    <lineage>
        <taxon>Eukaryota</taxon>
        <taxon>Metazoa</taxon>
        <taxon>Ecdysozoa</taxon>
        <taxon>Arthropoda</taxon>
        <taxon>Chelicerata</taxon>
        <taxon>Arachnida</taxon>
        <taxon>Acari</taxon>
        <taxon>Acariformes</taxon>
        <taxon>Trombidiformes</taxon>
        <taxon>Prostigmata</taxon>
        <taxon>Anystina</taxon>
        <taxon>Parasitengona</taxon>
        <taxon>Trombidioidea</taxon>
        <taxon>Trombidiidae</taxon>
        <taxon>Dinothrombium</taxon>
    </lineage>
</organism>
<accession>A0A3S3P7Z2</accession>
<keyword evidence="7" id="KW-0249">Electron transport</keyword>
<reference evidence="13 14" key="1">
    <citation type="journal article" date="2018" name="Gigascience">
        <title>Genomes of trombidid mites reveal novel predicted allergens and laterally-transferred genes associated with secondary metabolism.</title>
        <authorList>
            <person name="Dong X."/>
            <person name="Chaisiri K."/>
            <person name="Xia D."/>
            <person name="Armstrong S.D."/>
            <person name="Fang Y."/>
            <person name="Donnelly M.J."/>
            <person name="Kadowaki T."/>
            <person name="McGarry J.W."/>
            <person name="Darby A.C."/>
            <person name="Makepeace B.L."/>
        </authorList>
    </citation>
    <scope>NUCLEOTIDE SEQUENCE [LARGE SCALE GENOMIC DNA]</scope>
    <source>
        <strain evidence="13">UoL-WK</strain>
    </source>
</reference>
<keyword evidence="9" id="KW-0496">Mitochondrion</keyword>
<keyword evidence="8 11" id="KW-1133">Transmembrane helix</keyword>
<evidence type="ECO:0000256" key="6">
    <source>
        <dbReference type="ARBA" id="ARBA00022792"/>
    </source>
</evidence>
<evidence type="ECO:0000256" key="5">
    <source>
        <dbReference type="ARBA" id="ARBA00022692"/>
    </source>
</evidence>
<protein>
    <submittedName>
        <fullName evidence="13">NADH dehydrogenase [ubiquinone] 1 subunit C2-like protein</fullName>
    </submittedName>
</protein>
<keyword evidence="13" id="KW-0830">Ubiquinone</keyword>
<dbReference type="Pfam" id="PF06374">
    <property type="entry name" value="NDUF_C2"/>
    <property type="match status" value="1"/>
</dbReference>
<feature type="transmembrane region" description="Helical" evidence="11">
    <location>
        <begin position="61"/>
        <end position="83"/>
    </location>
</feature>
<keyword evidence="10 11" id="KW-0472">Membrane</keyword>
<keyword evidence="5 11" id="KW-0812">Transmembrane</keyword>
<evidence type="ECO:0000313" key="13">
    <source>
        <dbReference type="EMBL" id="RWS14129.1"/>
    </source>
</evidence>
<evidence type="ECO:0000256" key="8">
    <source>
        <dbReference type="ARBA" id="ARBA00022989"/>
    </source>
</evidence>
<keyword evidence="14" id="KW-1185">Reference proteome</keyword>
<proteinExistence type="inferred from homology"/>
<evidence type="ECO:0000256" key="4">
    <source>
        <dbReference type="ARBA" id="ARBA00022660"/>
    </source>
</evidence>
<keyword evidence="4" id="KW-0679">Respiratory chain</keyword>
<name>A0A3S3P7Z2_9ACAR</name>
<dbReference type="PANTHER" id="PTHR13099">
    <property type="entry name" value="NADH-UBIQUINONE OXIDOREDUCTASE SUBUNIT B14.5B"/>
    <property type="match status" value="1"/>
</dbReference>
<keyword evidence="3" id="KW-0813">Transport</keyword>
<evidence type="ECO:0000313" key="14">
    <source>
        <dbReference type="Proteomes" id="UP000285301"/>
    </source>
</evidence>
<evidence type="ECO:0000256" key="10">
    <source>
        <dbReference type="ARBA" id="ARBA00023136"/>
    </source>
</evidence>
<comment type="subcellular location">
    <subcellularLocation>
        <location evidence="1">Mitochondrion inner membrane</location>
        <topology evidence="1">Single-pass membrane protein</topology>
        <orientation evidence="1">Matrix side</orientation>
    </subcellularLocation>
</comment>
<reference evidence="13" key="2">
    <citation type="submission" date="2018-11" db="EMBL/GenBank/DDBJ databases">
        <title>Trombidioid mite genomics.</title>
        <authorList>
            <person name="Dong X."/>
        </authorList>
    </citation>
    <scope>NUCLEOTIDE SEQUENCE</scope>
    <source>
        <strain evidence="13">UoL-WK</strain>
    </source>
</reference>
<comment type="similarity">
    <text evidence="2">Belongs to the complex I NDUFC2 subunit family.</text>
</comment>
<dbReference type="EMBL" id="NCKU01000796">
    <property type="protein sequence ID" value="RWS14129.1"/>
    <property type="molecule type" value="Genomic_DNA"/>
</dbReference>
<evidence type="ECO:0000256" key="2">
    <source>
        <dbReference type="ARBA" id="ARBA00008674"/>
    </source>
</evidence>
<evidence type="ECO:0000256" key="1">
    <source>
        <dbReference type="ARBA" id="ARBA00004298"/>
    </source>
</evidence>
<evidence type="ECO:0000256" key="9">
    <source>
        <dbReference type="ARBA" id="ARBA00023128"/>
    </source>
</evidence>
<dbReference type="OrthoDB" id="6329847at2759"/>
<gene>
    <name evidence="13" type="ORF">B4U79_08308</name>
    <name evidence="12" type="ORF">B4U79_12991</name>
</gene>
<dbReference type="InterPro" id="IPR009423">
    <property type="entry name" value="NDUC2"/>
</dbReference>
<evidence type="ECO:0000313" key="12">
    <source>
        <dbReference type="EMBL" id="RWS14120.1"/>
    </source>
</evidence>
<evidence type="ECO:0000256" key="3">
    <source>
        <dbReference type="ARBA" id="ARBA00022448"/>
    </source>
</evidence>
<dbReference type="EMBL" id="NCKU01000797">
    <property type="protein sequence ID" value="RWS14120.1"/>
    <property type="molecule type" value="Genomic_DNA"/>
</dbReference>
<dbReference type="Proteomes" id="UP000285301">
    <property type="component" value="Unassembled WGS sequence"/>
</dbReference>
<dbReference type="GO" id="GO:0005743">
    <property type="term" value="C:mitochondrial inner membrane"/>
    <property type="evidence" value="ECO:0007669"/>
    <property type="project" value="UniProtKB-SubCell"/>
</dbReference>
<dbReference type="AlphaFoldDB" id="A0A3S3P7Z2"/>
<dbReference type="PANTHER" id="PTHR13099:SF0">
    <property type="entry name" value="NADH DEHYDROGENASE [UBIQUINONE] 1 SUBUNIT C2-RELATED"/>
    <property type="match status" value="1"/>
</dbReference>